<dbReference type="PANTHER" id="PTHR41386:SF1">
    <property type="entry name" value="MEMBRANE PROTEIN"/>
    <property type="match status" value="1"/>
</dbReference>
<evidence type="ECO:0000313" key="3">
    <source>
        <dbReference type="Proteomes" id="UP000824049"/>
    </source>
</evidence>
<dbReference type="EMBL" id="DXBR01000092">
    <property type="protein sequence ID" value="HIZ40259.1"/>
    <property type="molecule type" value="Genomic_DNA"/>
</dbReference>
<organism evidence="2 3">
    <name type="scientific">Candidatus Anaerobutyricum stercoris</name>
    <dbReference type="NCBI Taxonomy" id="2838457"/>
    <lineage>
        <taxon>Bacteria</taxon>
        <taxon>Bacillati</taxon>
        <taxon>Bacillota</taxon>
        <taxon>Clostridia</taxon>
        <taxon>Lachnospirales</taxon>
        <taxon>Lachnospiraceae</taxon>
        <taxon>Anaerobutyricum</taxon>
    </lineage>
</organism>
<proteinExistence type="predicted"/>
<gene>
    <name evidence="2" type="ORF">H9968_10160</name>
</gene>
<keyword evidence="1" id="KW-0812">Transmembrane</keyword>
<comment type="caution">
    <text evidence="2">The sequence shown here is derived from an EMBL/GenBank/DDBJ whole genome shotgun (WGS) entry which is preliminary data.</text>
</comment>
<dbReference type="InterPro" id="IPR010406">
    <property type="entry name" value="DUF1003"/>
</dbReference>
<dbReference type="Proteomes" id="UP000824049">
    <property type="component" value="Unassembled WGS sequence"/>
</dbReference>
<keyword evidence="1" id="KW-1133">Transmembrane helix</keyword>
<sequence length="136" mass="15844">MMLEKKVSVDLERSLHAATTFGQRTADKIAKFAGSWGFIFSFTALLLFWMFGNNLMKDNAFDAYPYILLNLVLSCVAAIQAPLIMMSQNRREERDREQAENAYKVNLKSEFILEDLHKKMDRILENQKRLLEDKPH</sequence>
<accession>A0A9D2EM56</accession>
<protein>
    <submittedName>
        <fullName evidence="2">DUF1003 domain-containing protein</fullName>
    </submittedName>
</protein>
<feature type="non-terminal residue" evidence="2">
    <location>
        <position position="1"/>
    </location>
</feature>
<dbReference type="AlphaFoldDB" id="A0A9D2EM56"/>
<dbReference type="PANTHER" id="PTHR41386">
    <property type="entry name" value="INTEGRAL MEMBRANE PROTEIN-RELATED"/>
    <property type="match status" value="1"/>
</dbReference>
<reference evidence="2" key="2">
    <citation type="submission" date="2021-04" db="EMBL/GenBank/DDBJ databases">
        <authorList>
            <person name="Gilroy R."/>
        </authorList>
    </citation>
    <scope>NUCLEOTIDE SEQUENCE</scope>
    <source>
        <strain evidence="2">CHK179-28034</strain>
    </source>
</reference>
<dbReference type="Pfam" id="PF06210">
    <property type="entry name" value="DUF1003"/>
    <property type="match status" value="1"/>
</dbReference>
<feature type="transmembrane region" description="Helical" evidence="1">
    <location>
        <begin position="63"/>
        <end position="86"/>
    </location>
</feature>
<evidence type="ECO:0000313" key="2">
    <source>
        <dbReference type="EMBL" id="HIZ40259.1"/>
    </source>
</evidence>
<evidence type="ECO:0000256" key="1">
    <source>
        <dbReference type="SAM" id="Phobius"/>
    </source>
</evidence>
<keyword evidence="1" id="KW-0472">Membrane</keyword>
<reference evidence="2" key="1">
    <citation type="journal article" date="2021" name="PeerJ">
        <title>Extensive microbial diversity within the chicken gut microbiome revealed by metagenomics and culture.</title>
        <authorList>
            <person name="Gilroy R."/>
            <person name="Ravi A."/>
            <person name="Getino M."/>
            <person name="Pursley I."/>
            <person name="Horton D.L."/>
            <person name="Alikhan N.F."/>
            <person name="Baker D."/>
            <person name="Gharbi K."/>
            <person name="Hall N."/>
            <person name="Watson M."/>
            <person name="Adriaenssens E.M."/>
            <person name="Foster-Nyarko E."/>
            <person name="Jarju S."/>
            <person name="Secka A."/>
            <person name="Antonio M."/>
            <person name="Oren A."/>
            <person name="Chaudhuri R.R."/>
            <person name="La Ragione R."/>
            <person name="Hildebrand F."/>
            <person name="Pallen M.J."/>
        </authorList>
    </citation>
    <scope>NUCLEOTIDE SEQUENCE</scope>
    <source>
        <strain evidence="2">CHK179-28034</strain>
    </source>
</reference>
<feature type="transmembrane region" description="Helical" evidence="1">
    <location>
        <begin position="32"/>
        <end position="51"/>
    </location>
</feature>
<name>A0A9D2EM56_9FIRM</name>